<evidence type="ECO:0000313" key="3">
    <source>
        <dbReference type="EMBL" id="KJY29300.1"/>
    </source>
</evidence>
<evidence type="ECO:0008006" key="5">
    <source>
        <dbReference type="Google" id="ProtNLM"/>
    </source>
</evidence>
<dbReference type="STRING" id="68223.GCA_002028425_04915"/>
<evidence type="ECO:0000256" key="1">
    <source>
        <dbReference type="SAM" id="MobiDB-lite"/>
    </source>
</evidence>
<proteinExistence type="predicted"/>
<feature type="chain" id="PRO_5002470122" description="Lipoprotein" evidence="2">
    <location>
        <begin position="30"/>
        <end position="172"/>
    </location>
</feature>
<evidence type="ECO:0000313" key="4">
    <source>
        <dbReference type="Proteomes" id="UP000033551"/>
    </source>
</evidence>
<sequence>MRLRPTAAATATLLAATALLLPTAGQALAAASDPDHDHGTLGEIHYRFTDDDGDVRHGTIEPADNDTCYRLTGTSRNRAAFTVQNDTDSLVLVFRDNSCGGEAQEVLRPGERAHDLNARSVFLKPEDDHHHGRHDRDDDWGDEDRARPRQERGKDRVVFDKAFLDAARRSLG</sequence>
<dbReference type="AlphaFoldDB" id="A0A0F4J4W9"/>
<organism evidence="3 4">
    <name type="scientific">Streptomyces katrae</name>
    <dbReference type="NCBI Taxonomy" id="68223"/>
    <lineage>
        <taxon>Bacteria</taxon>
        <taxon>Bacillati</taxon>
        <taxon>Actinomycetota</taxon>
        <taxon>Actinomycetes</taxon>
        <taxon>Kitasatosporales</taxon>
        <taxon>Streptomycetaceae</taxon>
        <taxon>Streptomyces</taxon>
    </lineage>
</organism>
<evidence type="ECO:0000256" key="2">
    <source>
        <dbReference type="SAM" id="SignalP"/>
    </source>
</evidence>
<protein>
    <recommendedName>
        <fullName evidence="5">Lipoprotein</fullName>
    </recommendedName>
</protein>
<dbReference type="OrthoDB" id="4333586at2"/>
<dbReference type="Proteomes" id="UP000033551">
    <property type="component" value="Unassembled WGS sequence"/>
</dbReference>
<comment type="caution">
    <text evidence="3">The sequence shown here is derived from an EMBL/GenBank/DDBJ whole genome shotgun (WGS) entry which is preliminary data.</text>
</comment>
<dbReference type="EMBL" id="JZWV01000656">
    <property type="protein sequence ID" value="KJY29300.1"/>
    <property type="molecule type" value="Genomic_DNA"/>
</dbReference>
<dbReference type="RefSeq" id="WP_045949527.1">
    <property type="nucleotide sequence ID" value="NZ_JZWV01000656.1"/>
</dbReference>
<accession>A0A0F4J4W9</accession>
<name>A0A0F4J4W9_9ACTN</name>
<keyword evidence="2" id="KW-0732">Signal</keyword>
<feature type="compositionally biased region" description="Basic and acidic residues" evidence="1">
    <location>
        <begin position="124"/>
        <end position="154"/>
    </location>
</feature>
<dbReference type="PATRIC" id="fig|68223.7.peg.601"/>
<reference evidence="3 4" key="1">
    <citation type="submission" date="2015-02" db="EMBL/GenBank/DDBJ databases">
        <authorList>
            <person name="Ju K.-S."/>
            <person name="Doroghazi J.R."/>
            <person name="Metcalf W."/>
        </authorList>
    </citation>
    <scope>NUCLEOTIDE SEQUENCE [LARGE SCALE GENOMIC DNA]</scope>
    <source>
        <strain evidence="3 4">NRRL ISP-5550</strain>
    </source>
</reference>
<feature type="signal peptide" evidence="2">
    <location>
        <begin position="1"/>
        <end position="29"/>
    </location>
</feature>
<gene>
    <name evidence="3" type="ORF">VR44_23305</name>
</gene>
<keyword evidence="4" id="KW-1185">Reference proteome</keyword>
<feature type="region of interest" description="Disordered" evidence="1">
    <location>
        <begin position="122"/>
        <end position="154"/>
    </location>
</feature>